<dbReference type="PANTHER" id="PTHR46558">
    <property type="entry name" value="TRACRIPTIONAL REGULATORY PROTEIN-RELATED-RELATED"/>
    <property type="match status" value="1"/>
</dbReference>
<dbReference type="Proteomes" id="UP001215231">
    <property type="component" value="Chromosome"/>
</dbReference>
<accession>A0ABY7VCZ7</accession>
<dbReference type="RefSeq" id="WP_274050831.1">
    <property type="nucleotide sequence ID" value="NZ_CP059693.1"/>
</dbReference>
<dbReference type="CDD" id="cd00093">
    <property type="entry name" value="HTH_XRE"/>
    <property type="match status" value="1"/>
</dbReference>
<protein>
    <submittedName>
        <fullName evidence="4">Helix-turn-helix transcriptional regulator</fullName>
    </submittedName>
</protein>
<dbReference type="SMART" id="SM00530">
    <property type="entry name" value="HTH_XRE"/>
    <property type="match status" value="1"/>
</dbReference>
<dbReference type="PROSITE" id="PS50943">
    <property type="entry name" value="HTH_CROC1"/>
    <property type="match status" value="1"/>
</dbReference>
<organism evidence="4 5">
    <name type="scientific">Thalassomonas haliotis</name>
    <dbReference type="NCBI Taxonomy" id="485448"/>
    <lineage>
        <taxon>Bacteria</taxon>
        <taxon>Pseudomonadati</taxon>
        <taxon>Pseudomonadota</taxon>
        <taxon>Gammaproteobacteria</taxon>
        <taxon>Alteromonadales</taxon>
        <taxon>Colwelliaceae</taxon>
        <taxon>Thalassomonas</taxon>
    </lineage>
</organism>
<dbReference type="InterPro" id="IPR010982">
    <property type="entry name" value="Lambda_DNA-bd_dom_sf"/>
</dbReference>
<keyword evidence="1" id="KW-0238">DNA-binding</keyword>
<dbReference type="PANTHER" id="PTHR46558:SF11">
    <property type="entry name" value="HTH-TYPE TRANSCRIPTIONAL REGULATOR XRE"/>
    <property type="match status" value="1"/>
</dbReference>
<dbReference type="InterPro" id="IPR001387">
    <property type="entry name" value="Cro/C1-type_HTH"/>
</dbReference>
<name>A0ABY7VCZ7_9GAMM</name>
<evidence type="ECO:0000313" key="4">
    <source>
        <dbReference type="EMBL" id="WDE10767.1"/>
    </source>
</evidence>
<dbReference type="EMBL" id="CP059693">
    <property type="protein sequence ID" value="WDE10767.1"/>
    <property type="molecule type" value="Genomic_DNA"/>
</dbReference>
<reference evidence="4 5" key="1">
    <citation type="journal article" date="2022" name="Mar. Drugs">
        <title>Bioassay-Guided Fractionation Leads to the Detection of Cholic Acid Generated by the Rare Thalassomonas sp.</title>
        <authorList>
            <person name="Pheiffer F."/>
            <person name="Schneider Y.K."/>
            <person name="Hansen E.H."/>
            <person name="Andersen J.H."/>
            <person name="Isaksson J."/>
            <person name="Busche T."/>
            <person name="R C."/>
            <person name="Kalinowski J."/>
            <person name="Zyl L.V."/>
            <person name="Trindade M."/>
        </authorList>
    </citation>
    <scope>NUCLEOTIDE SEQUENCE [LARGE SCALE GENOMIC DNA]</scope>
    <source>
        <strain evidence="4 5">A5K-61T</strain>
    </source>
</reference>
<dbReference type="Gene3D" id="1.10.260.40">
    <property type="entry name" value="lambda repressor-like DNA-binding domains"/>
    <property type="match status" value="1"/>
</dbReference>
<feature type="domain" description="HTH cro/C1-type" evidence="3">
    <location>
        <begin position="10"/>
        <end position="64"/>
    </location>
</feature>
<gene>
    <name evidence="4" type="ORF">H3N35_21350</name>
</gene>
<keyword evidence="5" id="KW-1185">Reference proteome</keyword>
<evidence type="ECO:0000256" key="1">
    <source>
        <dbReference type="ARBA" id="ARBA00023125"/>
    </source>
</evidence>
<sequence length="116" mass="13021">MPFIPSKDDLKRARLSVNLTTEALAKKVGVSRVTVEKWENGKSKPKYDKAFLICIHCGFDLSGFAKQFKALEQQFSQYKDLGDETKPNACRAAPKTDHLKQPINLQGTDDHAEVNN</sequence>
<evidence type="ECO:0000259" key="3">
    <source>
        <dbReference type="PROSITE" id="PS50943"/>
    </source>
</evidence>
<evidence type="ECO:0000313" key="5">
    <source>
        <dbReference type="Proteomes" id="UP001215231"/>
    </source>
</evidence>
<feature type="region of interest" description="Disordered" evidence="2">
    <location>
        <begin position="82"/>
        <end position="116"/>
    </location>
</feature>
<evidence type="ECO:0000256" key="2">
    <source>
        <dbReference type="SAM" id="MobiDB-lite"/>
    </source>
</evidence>
<proteinExistence type="predicted"/>
<dbReference type="Pfam" id="PF01381">
    <property type="entry name" value="HTH_3"/>
    <property type="match status" value="1"/>
</dbReference>
<dbReference type="SUPFAM" id="SSF47413">
    <property type="entry name" value="lambda repressor-like DNA-binding domains"/>
    <property type="match status" value="1"/>
</dbReference>